<evidence type="ECO:0000313" key="1">
    <source>
        <dbReference type="EMBL" id="QPK83138.1"/>
    </source>
</evidence>
<accession>A0A7T0KLW5</accession>
<organism evidence="1 2">
    <name type="scientific">Corynebacterium qintianiae</name>
    <dbReference type="NCBI Taxonomy" id="2709392"/>
    <lineage>
        <taxon>Bacteria</taxon>
        <taxon>Bacillati</taxon>
        <taxon>Actinomycetota</taxon>
        <taxon>Actinomycetes</taxon>
        <taxon>Mycobacteriales</taxon>
        <taxon>Corynebacteriaceae</taxon>
        <taxon>Corynebacterium</taxon>
    </lineage>
</organism>
<dbReference type="RefSeq" id="WP_165002414.1">
    <property type="nucleotide sequence ID" value="NZ_CP064955.1"/>
</dbReference>
<protein>
    <submittedName>
        <fullName evidence="1">Uncharacterized protein</fullName>
    </submittedName>
</protein>
<proteinExistence type="predicted"/>
<sequence>MLSRFDEPPRPDQPLIVILSDDTDEEDHNVLFPALRDRGTSVIRVHPHELVVNIRDGVQSFSAAGLEFTPDLVVGWVLEDLLFPGMAHLEAFAAAGVPVINSALTLFRAQNKYVTRVLLQSWGSRKTGVK</sequence>
<gene>
    <name evidence="1" type="ORF">G7Y29_09950</name>
</gene>
<dbReference type="KEGG" id="cqn:G7Y29_09950"/>
<keyword evidence="2" id="KW-1185">Reference proteome</keyword>
<dbReference type="EMBL" id="CP064955">
    <property type="protein sequence ID" value="QPK83138.1"/>
    <property type="molecule type" value="Genomic_DNA"/>
</dbReference>
<name>A0A7T0KLW5_9CORY</name>
<dbReference type="AlphaFoldDB" id="A0A7T0KLW5"/>
<reference evidence="1 2" key="1">
    <citation type="submission" date="2020-11" db="EMBL/GenBank/DDBJ databases">
        <title>Corynebacterium sp. MC1420.</title>
        <authorList>
            <person name="Zhou J."/>
        </authorList>
    </citation>
    <scope>NUCLEOTIDE SEQUENCE [LARGE SCALE GENOMIC DNA]</scope>
    <source>
        <strain evidence="1 2">MC1420</strain>
    </source>
</reference>
<evidence type="ECO:0000313" key="2">
    <source>
        <dbReference type="Proteomes" id="UP000594586"/>
    </source>
</evidence>
<dbReference type="Proteomes" id="UP000594586">
    <property type="component" value="Chromosome"/>
</dbReference>
<dbReference type="Gene3D" id="3.40.50.20">
    <property type="match status" value="1"/>
</dbReference>